<gene>
    <name evidence="1" type="ORF">SAMN04488051_11072</name>
</gene>
<protein>
    <submittedName>
        <fullName evidence="1">Fe-S-cluster containining protein</fullName>
    </submittedName>
</protein>
<keyword evidence="2" id="KW-1185">Reference proteome</keyword>
<dbReference type="Proteomes" id="UP000198773">
    <property type="component" value="Unassembled WGS sequence"/>
</dbReference>
<dbReference type="AlphaFoldDB" id="A0A1H4FI72"/>
<organism evidence="1 2">
    <name type="scientific">Alkalimonas amylolytica</name>
    <dbReference type="NCBI Taxonomy" id="152573"/>
    <lineage>
        <taxon>Bacteria</taxon>
        <taxon>Pseudomonadati</taxon>
        <taxon>Pseudomonadota</taxon>
        <taxon>Gammaproteobacteria</taxon>
        <taxon>Alkalimonas</taxon>
    </lineage>
</organism>
<dbReference type="STRING" id="152573.SAMN04488051_11072"/>
<dbReference type="OrthoDB" id="9806610at2"/>
<dbReference type="RefSeq" id="WP_091344835.1">
    <property type="nucleotide sequence ID" value="NZ_FNRM01000010.1"/>
</dbReference>
<dbReference type="Pfam" id="PF03692">
    <property type="entry name" value="CxxCxxCC"/>
    <property type="match status" value="1"/>
</dbReference>
<sequence>MQRLRELSRRVEAVYGEMADIYAGYQQARGLHCRSGCGACCLHPEIEATVLDMLPLAMHLFDQGTAESTLAQLEAAPAGNSCPMYQALSFDGKQGQCRIYQWRPTLCRTFGAAGYRDKHGKTALSTCKTIKEDRSSAYADTLIAMESDPPPMLSHARQQVNQLDYELSRSSLPIAEAMQLALRKVLFQACYSEVDIDQQIA</sequence>
<name>A0A1H4FI72_ALKAM</name>
<dbReference type="EMBL" id="FNRM01000010">
    <property type="protein sequence ID" value="SEA96448.1"/>
    <property type="molecule type" value="Genomic_DNA"/>
</dbReference>
<accession>A0A1H4FI72</accession>
<proteinExistence type="predicted"/>
<reference evidence="1 2" key="1">
    <citation type="submission" date="2016-10" db="EMBL/GenBank/DDBJ databases">
        <authorList>
            <person name="de Groot N.N."/>
        </authorList>
    </citation>
    <scope>NUCLEOTIDE SEQUENCE [LARGE SCALE GENOMIC DNA]</scope>
    <source>
        <strain evidence="1 2">CGMCC 1.3430</strain>
    </source>
</reference>
<evidence type="ECO:0000313" key="2">
    <source>
        <dbReference type="Proteomes" id="UP000198773"/>
    </source>
</evidence>
<dbReference type="InterPro" id="IPR005358">
    <property type="entry name" value="Puta_zinc/iron-chelating_dom"/>
</dbReference>
<evidence type="ECO:0000313" key="1">
    <source>
        <dbReference type="EMBL" id="SEA96448.1"/>
    </source>
</evidence>